<comment type="caution">
    <text evidence="4">The sequence shown here is derived from an EMBL/GenBank/DDBJ whole genome shotgun (WGS) entry which is preliminary data.</text>
</comment>
<feature type="coiled-coil region" evidence="2">
    <location>
        <begin position="1108"/>
        <end position="1135"/>
    </location>
</feature>
<dbReference type="GO" id="GO:0042393">
    <property type="term" value="F:histone binding"/>
    <property type="evidence" value="ECO:0007669"/>
    <property type="project" value="TreeGrafter"/>
</dbReference>
<evidence type="ECO:0000256" key="3">
    <source>
        <dbReference type="SAM" id="MobiDB-lite"/>
    </source>
</evidence>
<organism evidence="4 5">
    <name type="scientific">Acorus gramineus</name>
    <name type="common">Dwarf sweet flag</name>
    <dbReference type="NCBI Taxonomy" id="55184"/>
    <lineage>
        <taxon>Eukaryota</taxon>
        <taxon>Viridiplantae</taxon>
        <taxon>Streptophyta</taxon>
        <taxon>Embryophyta</taxon>
        <taxon>Tracheophyta</taxon>
        <taxon>Spermatophyta</taxon>
        <taxon>Magnoliopsida</taxon>
        <taxon>Liliopsida</taxon>
        <taxon>Acoraceae</taxon>
        <taxon>Acorus</taxon>
    </lineage>
</organism>
<dbReference type="InterPro" id="IPR016024">
    <property type="entry name" value="ARM-type_fold"/>
</dbReference>
<dbReference type="SUPFAM" id="SSF48371">
    <property type="entry name" value="ARM repeat"/>
    <property type="match status" value="1"/>
</dbReference>
<dbReference type="Proteomes" id="UP001179952">
    <property type="component" value="Unassembled WGS sequence"/>
</dbReference>
<dbReference type="GO" id="GO:0010032">
    <property type="term" value="P:meiotic chromosome condensation"/>
    <property type="evidence" value="ECO:0007669"/>
    <property type="project" value="TreeGrafter"/>
</dbReference>
<evidence type="ECO:0000256" key="2">
    <source>
        <dbReference type="SAM" id="Coils"/>
    </source>
</evidence>
<gene>
    <name evidence="4" type="ORF">QJS04_geneDACA019731</name>
</gene>
<dbReference type="InterPro" id="IPR011989">
    <property type="entry name" value="ARM-like"/>
</dbReference>
<proteinExistence type="predicted"/>
<dbReference type="PANTHER" id="PTHR14222">
    <property type="entry name" value="CONDENSIN"/>
    <property type="match status" value="1"/>
</dbReference>
<dbReference type="Gene3D" id="1.25.10.10">
    <property type="entry name" value="Leucine-rich Repeat Variant"/>
    <property type="match status" value="1"/>
</dbReference>
<dbReference type="EMBL" id="JAUJYN010000001">
    <property type="protein sequence ID" value="KAK1279933.1"/>
    <property type="molecule type" value="Genomic_DNA"/>
</dbReference>
<protein>
    <recommendedName>
        <fullName evidence="6">Condensin complex subunit 1 C-terminal domain-containing protein</fullName>
    </recommendedName>
</protein>
<keyword evidence="1" id="KW-0226">DNA condensation</keyword>
<keyword evidence="2" id="KW-0175">Coiled coil</keyword>
<dbReference type="GO" id="GO:0000796">
    <property type="term" value="C:condensin complex"/>
    <property type="evidence" value="ECO:0007669"/>
    <property type="project" value="TreeGrafter"/>
</dbReference>
<evidence type="ECO:0000313" key="5">
    <source>
        <dbReference type="Proteomes" id="UP001179952"/>
    </source>
</evidence>
<reference evidence="4" key="1">
    <citation type="journal article" date="2023" name="Nat. Commun.">
        <title>Diploid and tetraploid genomes of Acorus and the evolution of monocots.</title>
        <authorList>
            <person name="Ma L."/>
            <person name="Liu K.W."/>
            <person name="Li Z."/>
            <person name="Hsiao Y.Y."/>
            <person name="Qi Y."/>
            <person name="Fu T."/>
            <person name="Tang G.D."/>
            <person name="Zhang D."/>
            <person name="Sun W.H."/>
            <person name="Liu D.K."/>
            <person name="Li Y."/>
            <person name="Chen G.Z."/>
            <person name="Liu X.D."/>
            <person name="Liao X.Y."/>
            <person name="Jiang Y.T."/>
            <person name="Yu X."/>
            <person name="Hao Y."/>
            <person name="Huang J."/>
            <person name="Zhao X.W."/>
            <person name="Ke S."/>
            <person name="Chen Y.Y."/>
            <person name="Wu W.L."/>
            <person name="Hsu J.L."/>
            <person name="Lin Y.F."/>
            <person name="Huang M.D."/>
            <person name="Li C.Y."/>
            <person name="Huang L."/>
            <person name="Wang Z.W."/>
            <person name="Zhao X."/>
            <person name="Zhong W.Y."/>
            <person name="Peng D.H."/>
            <person name="Ahmad S."/>
            <person name="Lan S."/>
            <person name="Zhang J.S."/>
            <person name="Tsai W.C."/>
            <person name="Van de Peer Y."/>
            <person name="Liu Z.J."/>
        </authorList>
    </citation>
    <scope>NUCLEOTIDE SEQUENCE</scope>
    <source>
        <strain evidence="4">SCP</strain>
    </source>
</reference>
<name>A0AAV9BUK0_ACOGR</name>
<dbReference type="InterPro" id="IPR026971">
    <property type="entry name" value="CND1/NCAPD3"/>
</dbReference>
<reference evidence="4" key="2">
    <citation type="submission" date="2023-06" db="EMBL/GenBank/DDBJ databases">
        <authorList>
            <person name="Ma L."/>
            <person name="Liu K.-W."/>
            <person name="Li Z."/>
            <person name="Hsiao Y.-Y."/>
            <person name="Qi Y."/>
            <person name="Fu T."/>
            <person name="Tang G."/>
            <person name="Zhang D."/>
            <person name="Sun W.-H."/>
            <person name="Liu D.-K."/>
            <person name="Li Y."/>
            <person name="Chen G.-Z."/>
            <person name="Liu X.-D."/>
            <person name="Liao X.-Y."/>
            <person name="Jiang Y.-T."/>
            <person name="Yu X."/>
            <person name="Hao Y."/>
            <person name="Huang J."/>
            <person name="Zhao X.-W."/>
            <person name="Ke S."/>
            <person name="Chen Y.-Y."/>
            <person name="Wu W.-L."/>
            <person name="Hsu J.-L."/>
            <person name="Lin Y.-F."/>
            <person name="Huang M.-D."/>
            <person name="Li C.-Y."/>
            <person name="Huang L."/>
            <person name="Wang Z.-W."/>
            <person name="Zhao X."/>
            <person name="Zhong W.-Y."/>
            <person name="Peng D.-H."/>
            <person name="Ahmad S."/>
            <person name="Lan S."/>
            <person name="Zhang J.-S."/>
            <person name="Tsai W.-C."/>
            <person name="Van De Peer Y."/>
            <person name="Liu Z.-J."/>
        </authorList>
    </citation>
    <scope>NUCLEOTIDE SEQUENCE</scope>
    <source>
        <strain evidence="4">SCP</strain>
        <tissue evidence="4">Leaves</tissue>
    </source>
</reference>
<evidence type="ECO:0000256" key="1">
    <source>
        <dbReference type="ARBA" id="ARBA00023067"/>
    </source>
</evidence>
<keyword evidence="5" id="KW-1185">Reference proteome</keyword>
<evidence type="ECO:0000313" key="4">
    <source>
        <dbReference type="EMBL" id="KAK1279933.1"/>
    </source>
</evidence>
<dbReference type="GO" id="GO:0007076">
    <property type="term" value="P:mitotic chromosome condensation"/>
    <property type="evidence" value="ECO:0007669"/>
    <property type="project" value="InterPro"/>
</dbReference>
<dbReference type="AlphaFoldDB" id="A0AAV9BUK0"/>
<accession>A0AAV9BUK0</accession>
<sequence length="1239" mass="135922">MEAEDDEPETLTRILSEIESLHTHEDPPPPLSPSSLSDLLSLFAAAGDDGPSHLWLSMSSRNLPPTSLVRPIASSMDSGGGLLASRAYLDILLSPSSPVHTLFDPLSFLSLLSSIRRSLKPPPPPQPSDQRPLSAKSVPKRKRGRGSGGEGAGDRTDVKDLVRVLERLDLLLEKIGLDRFPDSLKSLVETIAGVPLMAVGVFENLTALECVSNPCFRILIHVLQMECGDRTAATVEVLRSLTPAILLHKTPVQASVLRFVKRDLIGLARECAEVKAAVVYLPRFLVNKAPERAEPRAAAVEATVEIVQAMEGEDWVGFVDYTVKMSRGKPNMRLLAVDLILAMLTSLPDPFGVDNPWGLQCLEVLIERCSDSMAGIRARALMNLAQVVGSLCGVEDGRAWLLDKWEGLDELLKQRCLDEKAAVKKAALVLIMKSTSLLGGMVDDVFLKVIGAACSDPLVSIRKTALIALSEVYRKFPESRVISEWLHAVPRLIMDNESSVQEECENLFVKLVLDRISEVRCNPNVDSKDDLELVLPKDVLALLEGICDGEVAPSVKKICMSLGKKKRLRPTVATALQNIITASESLWLRDGRSIKNWTAPPGAWLLLSEISAFVPKAVGWEFLYHHWELLDQTRWESKPCRTPIQEDVCERIVSTVPNSIAWAGDRVLLLQTIASISIELPPEPAADLAHKLLKRIGDFNMHSTEVDAHVKALRTLCTRKTVNKDEGETLILKWVHQLLSKALKIIDDFMLKISEANKIRSFLTPPGTRGTGKKDVGASQSPLQALIAVFTIGSLILVSPSADLKGIIPLLHTIITSGNSESKTKKLSGMTVSVKQIAPSLYIQSWVTLGKICLVDGKIAKLYIPLFVQELEKSDCAALRNNIVVVMRDYVKWRGVLFLRFLLSLVDESEKIRHLAEYLFGNILRVKAPLLAYNSFVEAIFVLNDCHAHAGHSEAQGGLHGGSRLFTIRGNDGKSRSRRMQIYVSLLKQMAPEHLLATSAKLCAEILAAATDGLLNLDDVTGQSVLQDALQVLACKEMRIHSSRGADSSADMEEEGGDSSGAGALAAARGRVVSQVAKKNLIQNAVPIFIELKRLLESKKSPLTGCLMECLRTLLKDYKNEIEDILVADKQLQKELIYDMHKYEAAAKTRSNAAETISGCSNGVQVKLQRKTGTEADKISATVRSVLKEVNRDSATPPLRSMSVPKIKSVADQGVLKDKKSNVLESLRKRHSFDSDKEN</sequence>
<dbReference type="GO" id="GO:0000779">
    <property type="term" value="C:condensed chromosome, centromeric region"/>
    <property type="evidence" value="ECO:0007669"/>
    <property type="project" value="TreeGrafter"/>
</dbReference>
<feature type="region of interest" description="Disordered" evidence="3">
    <location>
        <begin position="118"/>
        <end position="155"/>
    </location>
</feature>
<evidence type="ECO:0008006" key="6">
    <source>
        <dbReference type="Google" id="ProtNLM"/>
    </source>
</evidence>
<dbReference type="PANTHER" id="PTHR14222:SF1">
    <property type="entry name" value="CONDENSIN-2 COMPLEX SUBUNIT D3"/>
    <property type="match status" value="1"/>
</dbReference>